<evidence type="ECO:0000313" key="3">
    <source>
        <dbReference type="EMBL" id="MEA1604371.1"/>
    </source>
</evidence>
<sequence length="153" mass="16630">MKLICTALWLKHSLPALTGLVLLSCSFTNMADTADWRLLGTMVHANQARSSALLQLGNAAPQRLTVGQPLPAGGELLHIGRDHIVVRLNANDTAKLRLQGRLQPLDTPLAQFTRPPPSQPEPQPALCTAQQQAPMSPEQREELQALGLCRATY</sequence>
<feature type="signal peptide" evidence="2">
    <location>
        <begin position="1"/>
        <end position="31"/>
    </location>
</feature>
<protein>
    <recommendedName>
        <fullName evidence="5">Type II secretion system protein GspC N-terminal domain-containing protein</fullName>
    </recommendedName>
</protein>
<comment type="caution">
    <text evidence="3">The sequence shown here is derived from an EMBL/GenBank/DDBJ whole genome shotgun (WGS) entry which is preliminary data.</text>
</comment>
<feature type="chain" id="PRO_5045490393" description="Type II secretion system protein GspC N-terminal domain-containing protein" evidence="2">
    <location>
        <begin position="32"/>
        <end position="153"/>
    </location>
</feature>
<keyword evidence="4" id="KW-1185">Reference proteome</keyword>
<feature type="region of interest" description="Disordered" evidence="1">
    <location>
        <begin position="108"/>
        <end position="140"/>
    </location>
</feature>
<evidence type="ECO:0000313" key="4">
    <source>
        <dbReference type="Proteomes" id="UP001292571"/>
    </source>
</evidence>
<dbReference type="Proteomes" id="UP001292571">
    <property type="component" value="Unassembled WGS sequence"/>
</dbReference>
<dbReference type="EMBL" id="JAYEET010000001">
    <property type="protein sequence ID" value="MEA1604371.1"/>
    <property type="molecule type" value="Genomic_DNA"/>
</dbReference>
<evidence type="ECO:0000256" key="2">
    <source>
        <dbReference type="SAM" id="SignalP"/>
    </source>
</evidence>
<proteinExistence type="predicted"/>
<name>A0ABU5P3Y8_9PSED</name>
<accession>A0ABU5P3Y8</accession>
<gene>
    <name evidence="3" type="ORF">SOP97_00845</name>
</gene>
<dbReference type="RefSeq" id="WP_274087920.1">
    <property type="nucleotide sequence ID" value="NZ_JAYEET010000001.1"/>
</dbReference>
<feature type="compositionally biased region" description="Pro residues" evidence="1">
    <location>
        <begin position="114"/>
        <end position="123"/>
    </location>
</feature>
<evidence type="ECO:0008006" key="5">
    <source>
        <dbReference type="Google" id="ProtNLM"/>
    </source>
</evidence>
<reference evidence="3 4" key="1">
    <citation type="submission" date="2023-12" db="EMBL/GenBank/DDBJ databases">
        <title>Pseudomonas sp. T5W1.</title>
        <authorList>
            <person name="Maltman C."/>
        </authorList>
    </citation>
    <scope>NUCLEOTIDE SEQUENCE [LARGE SCALE GENOMIC DNA]</scope>
    <source>
        <strain evidence="3 4">T5W1</strain>
    </source>
</reference>
<keyword evidence="2" id="KW-0732">Signal</keyword>
<dbReference type="PROSITE" id="PS51257">
    <property type="entry name" value="PROKAR_LIPOPROTEIN"/>
    <property type="match status" value="1"/>
</dbReference>
<organism evidence="3 4">
    <name type="scientific">Pseudomonas spirodelae</name>
    <dbReference type="NCBI Taxonomy" id="3101751"/>
    <lineage>
        <taxon>Bacteria</taxon>
        <taxon>Pseudomonadati</taxon>
        <taxon>Pseudomonadota</taxon>
        <taxon>Gammaproteobacteria</taxon>
        <taxon>Pseudomonadales</taxon>
        <taxon>Pseudomonadaceae</taxon>
        <taxon>Pseudomonas</taxon>
    </lineage>
</organism>
<evidence type="ECO:0000256" key="1">
    <source>
        <dbReference type="SAM" id="MobiDB-lite"/>
    </source>
</evidence>